<comment type="caution">
    <text evidence="1">The sequence shown here is derived from an EMBL/GenBank/DDBJ whole genome shotgun (WGS) entry which is preliminary data.</text>
</comment>
<dbReference type="EMBL" id="JANPWB010000002">
    <property type="protein sequence ID" value="KAJ1209385.1"/>
    <property type="molecule type" value="Genomic_DNA"/>
</dbReference>
<dbReference type="AlphaFoldDB" id="A0AAV7WAP4"/>
<name>A0AAV7WAP4_PLEWA</name>
<dbReference type="Proteomes" id="UP001066276">
    <property type="component" value="Chromosome 1_2"/>
</dbReference>
<accession>A0AAV7WAP4</accession>
<gene>
    <name evidence="1" type="ORF">NDU88_004763</name>
</gene>
<reference evidence="1" key="1">
    <citation type="journal article" date="2022" name="bioRxiv">
        <title>Sequencing and chromosome-scale assembly of the giantPleurodeles waltlgenome.</title>
        <authorList>
            <person name="Brown T."/>
            <person name="Elewa A."/>
            <person name="Iarovenko S."/>
            <person name="Subramanian E."/>
            <person name="Araus A.J."/>
            <person name="Petzold A."/>
            <person name="Susuki M."/>
            <person name="Suzuki K.-i.T."/>
            <person name="Hayashi T."/>
            <person name="Toyoda A."/>
            <person name="Oliveira C."/>
            <person name="Osipova E."/>
            <person name="Leigh N.D."/>
            <person name="Simon A."/>
            <person name="Yun M.H."/>
        </authorList>
    </citation>
    <scope>NUCLEOTIDE SEQUENCE</scope>
    <source>
        <strain evidence="1">20211129_DDA</strain>
        <tissue evidence="1">Liver</tissue>
    </source>
</reference>
<keyword evidence="2" id="KW-1185">Reference proteome</keyword>
<evidence type="ECO:0000313" key="1">
    <source>
        <dbReference type="EMBL" id="KAJ1209385.1"/>
    </source>
</evidence>
<evidence type="ECO:0000313" key="2">
    <source>
        <dbReference type="Proteomes" id="UP001066276"/>
    </source>
</evidence>
<evidence type="ECO:0008006" key="3">
    <source>
        <dbReference type="Google" id="ProtNLM"/>
    </source>
</evidence>
<organism evidence="1 2">
    <name type="scientific">Pleurodeles waltl</name>
    <name type="common">Iberian ribbed newt</name>
    <dbReference type="NCBI Taxonomy" id="8319"/>
    <lineage>
        <taxon>Eukaryota</taxon>
        <taxon>Metazoa</taxon>
        <taxon>Chordata</taxon>
        <taxon>Craniata</taxon>
        <taxon>Vertebrata</taxon>
        <taxon>Euteleostomi</taxon>
        <taxon>Amphibia</taxon>
        <taxon>Batrachia</taxon>
        <taxon>Caudata</taxon>
        <taxon>Salamandroidea</taxon>
        <taxon>Salamandridae</taxon>
        <taxon>Pleurodelinae</taxon>
        <taxon>Pleurodeles</taxon>
    </lineage>
</organism>
<protein>
    <recommendedName>
        <fullName evidence="3">MHC class I antigen</fullName>
    </recommendedName>
</protein>
<sequence>MPRSALLMYHGHSSVGYCNLLNVHGQLASTDLQPERRAVRSYQSLLSDVFSGAAFWRGLCTSTGRLQQEWTGVGGWLQAERRGMDGGRRLAWEACCELRLTGPVGSFTC</sequence>
<proteinExistence type="predicted"/>